<keyword evidence="2" id="KW-1185">Reference proteome</keyword>
<name>A0ACC1XHJ9_MELAZ</name>
<reference evidence="1 2" key="1">
    <citation type="journal article" date="2023" name="Science">
        <title>Complex scaffold remodeling in plant triterpene biosynthesis.</title>
        <authorList>
            <person name="De La Pena R."/>
            <person name="Hodgson H."/>
            <person name="Liu J.C."/>
            <person name="Stephenson M.J."/>
            <person name="Martin A.C."/>
            <person name="Owen C."/>
            <person name="Harkess A."/>
            <person name="Leebens-Mack J."/>
            <person name="Jimenez L.E."/>
            <person name="Osbourn A."/>
            <person name="Sattely E.S."/>
        </authorList>
    </citation>
    <scope>NUCLEOTIDE SEQUENCE [LARGE SCALE GENOMIC DNA]</scope>
    <source>
        <strain evidence="2">cv. JPN11</strain>
        <tissue evidence="1">Leaf</tissue>
    </source>
</reference>
<evidence type="ECO:0000313" key="1">
    <source>
        <dbReference type="EMBL" id="KAJ4710660.1"/>
    </source>
</evidence>
<dbReference type="Proteomes" id="UP001164539">
    <property type="component" value="Chromosome 9"/>
</dbReference>
<comment type="caution">
    <text evidence="1">The sequence shown here is derived from an EMBL/GenBank/DDBJ whole genome shotgun (WGS) entry which is preliminary data.</text>
</comment>
<proteinExistence type="predicted"/>
<gene>
    <name evidence="1" type="ORF">OWV82_016817</name>
</gene>
<organism evidence="1 2">
    <name type="scientific">Melia azedarach</name>
    <name type="common">Chinaberry tree</name>
    <dbReference type="NCBI Taxonomy" id="155640"/>
    <lineage>
        <taxon>Eukaryota</taxon>
        <taxon>Viridiplantae</taxon>
        <taxon>Streptophyta</taxon>
        <taxon>Embryophyta</taxon>
        <taxon>Tracheophyta</taxon>
        <taxon>Spermatophyta</taxon>
        <taxon>Magnoliopsida</taxon>
        <taxon>eudicotyledons</taxon>
        <taxon>Gunneridae</taxon>
        <taxon>Pentapetalae</taxon>
        <taxon>rosids</taxon>
        <taxon>malvids</taxon>
        <taxon>Sapindales</taxon>
        <taxon>Meliaceae</taxon>
        <taxon>Melia</taxon>
    </lineage>
</organism>
<keyword evidence="1" id="KW-0436">Ligase</keyword>
<dbReference type="EMBL" id="CM051402">
    <property type="protein sequence ID" value="KAJ4710660.1"/>
    <property type="molecule type" value="Genomic_DNA"/>
</dbReference>
<accession>A0ACC1XHJ9</accession>
<evidence type="ECO:0000313" key="2">
    <source>
        <dbReference type="Proteomes" id="UP001164539"/>
    </source>
</evidence>
<sequence length="114" mass="12707">MCRKVYKSTQIEELILGISIGITLALVKLPYEKIDGNPVPTIIFKDKPGLFHAFILALNFSFFSSVITISLRERYAKVARYPLTLAVVSMATAFGILTWLIVPMSSKLLTCHVC</sequence>
<protein>
    <submittedName>
        <fullName evidence="1">Valine--tRNA ligase</fullName>
    </submittedName>
</protein>